<protein>
    <submittedName>
        <fullName evidence="1">Uncharacterized protein</fullName>
    </submittedName>
</protein>
<name>A0ACC3A435_9EURO</name>
<dbReference type="EMBL" id="JAPDRQ010000110">
    <property type="protein sequence ID" value="KAJ9654884.1"/>
    <property type="molecule type" value="Genomic_DNA"/>
</dbReference>
<organism evidence="1 2">
    <name type="scientific">Neophaeococcomyces mojaviensis</name>
    <dbReference type="NCBI Taxonomy" id="3383035"/>
    <lineage>
        <taxon>Eukaryota</taxon>
        <taxon>Fungi</taxon>
        <taxon>Dikarya</taxon>
        <taxon>Ascomycota</taxon>
        <taxon>Pezizomycotina</taxon>
        <taxon>Eurotiomycetes</taxon>
        <taxon>Chaetothyriomycetidae</taxon>
        <taxon>Chaetothyriales</taxon>
        <taxon>Chaetothyriales incertae sedis</taxon>
        <taxon>Neophaeococcomyces</taxon>
    </lineage>
</organism>
<evidence type="ECO:0000313" key="1">
    <source>
        <dbReference type="EMBL" id="KAJ9654884.1"/>
    </source>
</evidence>
<reference evidence="1" key="1">
    <citation type="submission" date="2022-10" db="EMBL/GenBank/DDBJ databases">
        <title>Culturing micro-colonial fungi from biological soil crusts in the Mojave desert and describing Neophaeococcomyces mojavensis, and introducing the new genera and species Taxawa tesnikishii.</title>
        <authorList>
            <person name="Kurbessoian T."/>
            <person name="Stajich J.E."/>
        </authorList>
    </citation>
    <scope>NUCLEOTIDE SEQUENCE</scope>
    <source>
        <strain evidence="1">JES_112</strain>
    </source>
</reference>
<evidence type="ECO:0000313" key="2">
    <source>
        <dbReference type="Proteomes" id="UP001172386"/>
    </source>
</evidence>
<keyword evidence="2" id="KW-1185">Reference proteome</keyword>
<proteinExistence type="predicted"/>
<comment type="caution">
    <text evidence="1">The sequence shown here is derived from an EMBL/GenBank/DDBJ whole genome shotgun (WGS) entry which is preliminary data.</text>
</comment>
<sequence length="552" mass="60026">MDHKDEKASGPFSSDQGTDVIVSQEDLINASGHVQELQRNFNLLSLAGVGIVVGNVWPAAGGSILVALFNGGSPGKMVLDALIVPCSVLTFATGVLYEFIVVSVFYWIVAISIAELASAIPSSAGVYHWASVTPGKRWGRLNGYLAGWWNYLAWVFGAASMSSIMGNTIIAMWSLNHPDFVTQRWHVFVVYIVITWLACLSVCFFNRAMPYLNNIGIFLIIAGFFITIIVLAVMPGRDGRPPHATSSFVWSEWSADIGYPNGFVFVAGMLNGAYSVGVPDVVSHLAEEIPNPSRNVPIAIGWQMSIGFVTGFCYLVALMYAINDFDALFTSSYPIAEIYRQGTGSAAGAIGLLTLTLLCICICLVGLYITSGRTLWTLARDKATPFPNTLAKIHPTLNMPFWTTLLTAILVTVLGCIYLGSTTAFNAFVGSFVIMSSSSYIAAILPHLLTNRKNITYGAFHLNSIPYLGHVLNFIACGYMMVWFVIYCFPFALPVNAATMNYACLIWGGFTIFVVVWWFVGARKGYKGPHTTGGQTEADLMKGDVVRRPSIA</sequence>
<accession>A0ACC3A435</accession>
<dbReference type="Proteomes" id="UP001172386">
    <property type="component" value="Unassembled WGS sequence"/>
</dbReference>
<gene>
    <name evidence="1" type="ORF">H2198_006157</name>
</gene>